<evidence type="ECO:0000313" key="2">
    <source>
        <dbReference type="Proteomes" id="UP000198833"/>
    </source>
</evidence>
<gene>
    <name evidence="1" type="ORF">SAMN04488558_103113</name>
</gene>
<accession>A0A1H9BV86</accession>
<dbReference type="Proteomes" id="UP000198833">
    <property type="component" value="Unassembled WGS sequence"/>
</dbReference>
<dbReference type="OrthoDB" id="2195354at2"/>
<proteinExistence type="predicted"/>
<protein>
    <submittedName>
        <fullName evidence="1">Uncharacterized protein</fullName>
    </submittedName>
</protein>
<reference evidence="1 2" key="1">
    <citation type="submission" date="2016-10" db="EMBL/GenBank/DDBJ databases">
        <authorList>
            <person name="de Groot N.N."/>
        </authorList>
    </citation>
    <scope>NUCLEOTIDE SEQUENCE [LARGE SCALE GENOMIC DNA]</scope>
    <source>
        <strain evidence="1 2">DSM 15695</strain>
    </source>
</reference>
<evidence type="ECO:0000313" key="1">
    <source>
        <dbReference type="EMBL" id="SEP92757.1"/>
    </source>
</evidence>
<name>A0A1H9BV86_9LACT</name>
<keyword evidence="2" id="KW-1185">Reference proteome</keyword>
<dbReference type="RefSeq" id="WP_092570893.1">
    <property type="nucleotide sequence ID" value="NZ_FOEN01000003.1"/>
</dbReference>
<dbReference type="EMBL" id="FOEN01000003">
    <property type="protein sequence ID" value="SEP92757.1"/>
    <property type="molecule type" value="Genomic_DNA"/>
</dbReference>
<organism evidence="1 2">
    <name type="scientific">Ignavigranum ruoffiae</name>
    <dbReference type="NCBI Taxonomy" id="89093"/>
    <lineage>
        <taxon>Bacteria</taxon>
        <taxon>Bacillati</taxon>
        <taxon>Bacillota</taxon>
        <taxon>Bacilli</taxon>
        <taxon>Lactobacillales</taxon>
        <taxon>Aerococcaceae</taxon>
        <taxon>Ignavigranum</taxon>
    </lineage>
</organism>
<dbReference type="AlphaFoldDB" id="A0A1H9BV86"/>
<sequence length="606" mass="70656">MGEIIFDKSRKNLKKVYNRIQSDKLARVINEEEVLFLAIGGYNRTFELLLAMGLYKDDIATFSNLNLTNTFIEETHNKKVLYIRKINYVTNVNKTLSYTKKTLDLNVADTFEESMLIYKTAERMFGTGKNKHHWIKPSIVVLDDQSLNLQFDGHRFHYQNEIGFVQIRNRNANPYDIVKEIQDVEEADKMMFALYQDNGVDETEVLDALTRLHQAVSRNIDDEWYFKPTEFKKVVGSNQLANRLKEIKELSIRQLKNNKKLGKENACWVIVPETAFEFKGFDYQDEEEIFNMELEQEAMEEEQQAIQTEQLLNSILMKEMTINLKVGYQGNQMRSSDNETLHSFIRSVDKMEEDLEATSLLQGASTEQEYKHVKANYVAYFLDGNFKNDIRTNENYLGGKILLALDIDDGNLGRQEVERKLEAQGLFGLVYPTAKYYYDGSLRWRVIMMADEEMDVDSYRNTIKGVSKMLNIEIDSASEKIAQLMGMPFKYKDISIVTGTKVNVKQFNRDKEKVIDFNTTITTNKSIMDFNHPQAFKLKRVIEQGVPEGKRNNTYFEVIRYLRDTLNNPSFKNQHDEARELEEKVIQQMYADGLTEKEVEVICREI</sequence>
<dbReference type="STRING" id="89093.SAMN04488558_103113"/>